<dbReference type="SUPFAM" id="SSF56935">
    <property type="entry name" value="Porins"/>
    <property type="match status" value="1"/>
</dbReference>
<evidence type="ECO:0000313" key="14">
    <source>
        <dbReference type="Proteomes" id="UP000256373"/>
    </source>
</evidence>
<keyword evidence="5 9" id="KW-0798">TonB box</keyword>
<evidence type="ECO:0000256" key="9">
    <source>
        <dbReference type="RuleBase" id="RU003357"/>
    </source>
</evidence>
<feature type="domain" description="TonB-dependent receptor-like beta-barrel" evidence="11">
    <location>
        <begin position="364"/>
        <end position="955"/>
    </location>
</feature>
<evidence type="ECO:0000256" key="5">
    <source>
        <dbReference type="ARBA" id="ARBA00023077"/>
    </source>
</evidence>
<dbReference type="NCBIfam" id="TIGR04057">
    <property type="entry name" value="SusC_RagA_signa"/>
    <property type="match status" value="1"/>
</dbReference>
<reference evidence="13 14" key="1">
    <citation type="submission" date="2018-07" db="EMBL/GenBank/DDBJ databases">
        <title>Dyadobacter roseus sp. nov., isolated from rose rhizosphere soil.</title>
        <authorList>
            <person name="Chen L."/>
        </authorList>
    </citation>
    <scope>NUCLEOTIDE SEQUENCE [LARGE SCALE GENOMIC DNA]</scope>
    <source>
        <strain evidence="13 14">RS19</strain>
    </source>
</reference>
<dbReference type="InterPro" id="IPR039426">
    <property type="entry name" value="TonB-dep_rcpt-like"/>
</dbReference>
<organism evidence="13 14">
    <name type="scientific">Dyadobacter luteus</name>
    <dbReference type="NCBI Taxonomy" id="2259619"/>
    <lineage>
        <taxon>Bacteria</taxon>
        <taxon>Pseudomonadati</taxon>
        <taxon>Bacteroidota</taxon>
        <taxon>Cytophagia</taxon>
        <taxon>Cytophagales</taxon>
        <taxon>Spirosomataceae</taxon>
        <taxon>Dyadobacter</taxon>
    </lineage>
</organism>
<evidence type="ECO:0000256" key="8">
    <source>
        <dbReference type="PROSITE-ProRule" id="PRU01360"/>
    </source>
</evidence>
<keyword evidence="7 8" id="KW-0998">Cell outer membrane</keyword>
<evidence type="ECO:0000256" key="6">
    <source>
        <dbReference type="ARBA" id="ARBA00023136"/>
    </source>
</evidence>
<keyword evidence="2 8" id="KW-0813">Transport</keyword>
<dbReference type="InterPro" id="IPR023996">
    <property type="entry name" value="TonB-dep_OMP_SusC/RagA"/>
</dbReference>
<dbReference type="AlphaFoldDB" id="A0A3D8Y6B8"/>
<dbReference type="Pfam" id="PF07715">
    <property type="entry name" value="Plug"/>
    <property type="match status" value="1"/>
</dbReference>
<accession>A0A3D8Y6B8</accession>
<dbReference type="RefSeq" id="WP_115833253.1">
    <property type="nucleotide sequence ID" value="NZ_QNUL01000025.1"/>
</dbReference>
<dbReference type="NCBIfam" id="TIGR04056">
    <property type="entry name" value="OMP_RagA_SusC"/>
    <property type="match status" value="1"/>
</dbReference>
<feature type="signal peptide" evidence="10">
    <location>
        <begin position="1"/>
        <end position="32"/>
    </location>
</feature>
<dbReference type="Pfam" id="PF00593">
    <property type="entry name" value="TonB_dep_Rec_b-barrel"/>
    <property type="match status" value="1"/>
</dbReference>
<dbReference type="Gene3D" id="2.170.130.10">
    <property type="entry name" value="TonB-dependent receptor, plug domain"/>
    <property type="match status" value="1"/>
</dbReference>
<evidence type="ECO:0000256" key="2">
    <source>
        <dbReference type="ARBA" id="ARBA00022448"/>
    </source>
</evidence>
<evidence type="ECO:0000259" key="11">
    <source>
        <dbReference type="Pfam" id="PF00593"/>
    </source>
</evidence>
<evidence type="ECO:0000256" key="4">
    <source>
        <dbReference type="ARBA" id="ARBA00022692"/>
    </source>
</evidence>
<evidence type="ECO:0000313" key="13">
    <source>
        <dbReference type="EMBL" id="REA57762.1"/>
    </source>
</evidence>
<evidence type="ECO:0000256" key="7">
    <source>
        <dbReference type="ARBA" id="ARBA00023237"/>
    </source>
</evidence>
<keyword evidence="10" id="KW-0732">Signal</keyword>
<dbReference type="InterPro" id="IPR036942">
    <property type="entry name" value="Beta-barrel_TonB_sf"/>
</dbReference>
<dbReference type="InterPro" id="IPR000531">
    <property type="entry name" value="Beta-barrel_TonB"/>
</dbReference>
<dbReference type="Proteomes" id="UP000256373">
    <property type="component" value="Unassembled WGS sequence"/>
</dbReference>
<feature type="domain" description="TonB-dependent receptor plug" evidence="12">
    <location>
        <begin position="127"/>
        <end position="232"/>
    </location>
</feature>
<dbReference type="Gene3D" id="2.40.170.20">
    <property type="entry name" value="TonB-dependent receptor, beta-barrel domain"/>
    <property type="match status" value="1"/>
</dbReference>
<dbReference type="InterPro" id="IPR012910">
    <property type="entry name" value="Plug_dom"/>
</dbReference>
<keyword evidence="6 8" id="KW-0472">Membrane</keyword>
<name>A0A3D8Y6B8_9BACT</name>
<dbReference type="Pfam" id="PF13715">
    <property type="entry name" value="CarbopepD_reg_2"/>
    <property type="match status" value="1"/>
</dbReference>
<evidence type="ECO:0000256" key="3">
    <source>
        <dbReference type="ARBA" id="ARBA00022452"/>
    </source>
</evidence>
<evidence type="ECO:0000259" key="12">
    <source>
        <dbReference type="Pfam" id="PF07715"/>
    </source>
</evidence>
<keyword evidence="4 8" id="KW-0812">Transmembrane</keyword>
<keyword evidence="3 8" id="KW-1134">Transmembrane beta strand</keyword>
<protein>
    <submittedName>
        <fullName evidence="13">SusC/RagA family TonB-linked outer membrane protein</fullName>
    </submittedName>
</protein>
<sequence length="998" mass="111213">MKRKLSRITQRIPAFLLYSMGLILLLSATAIAADRQITGIVTSTEDNNPLPGVSVIVKGNSTIGTATDTEGKFKLTVPENATLVLSYIGYVTQEVAIGSQSTFTIAMESDQKLLTEVVVVGYGTQKKGDVTSSIASIKREDFIQGAVRDASSLIQGKVAGLRITTPSGSPTSENQINLRGINSINGTSNPLILIDGIPGGLNTVAPEDIESVDVLKDGSAAAIYGTRATGGVILITTRKNRSVTNRTTVEYNNYVNFQTIARRPELLTGDDYRQKISEGIAYTDYGGNTDWLKEIMQTPVSHNHNLTFFGGNNQTNFTGSINYRNWEGIFLRSGQNRFTGRADLNHSMFNNKLKTNIQIINQITRTNGAVSPADNDAAYGYIYRQAIIRNPTDHVRNENGGWQERDGYFYENPVSRIMESNYDATFKEMRMSGSLDYAPIDDLNFKLLVSNVRNDNLEGSSTTFNHTNTRLSNQNATAFRGTRANNENLLEFTGNYAKTFGKHRFTVLGGYSWQDATTEWFDASNWDFPTDAYDWNKLEAGGALQRGQASMRSNKTKWQLAGFFGRLTYSIDEKYLFMASVRQEGSSRFGENHQWGTFPAASIGWRVSKEKFMEGFPNVSEIKLRAGIGVTGTIAGAPYLSQISYNFDRAQGAFIGGKWVPGFNPARNFNPNLKWEKKEEINAGIDFGFFKNRINGSIDYYSRNVKDLLYNFPVPVPPYLTSNMLINAGQMKNNGVEVLLNMVPVQKNDFQWNTGFTYSTNRNKLVSLSNDQFQAANDFFDAGHTGEPIQIITHRVKVGEPIGRFFVWKSVGIDDNGGWLVENKNGEVIPIANAKPEDRQYYGNGIPKHTAGWNNSIRYKNLDLSVNMRGAFGFNVLNYQSMYYNNTKNKAYNMLKTAYDPIDGKMLNNDLVYVSHYIERGDYWKIDNVTFGYSLPANTIKGIKNARIFVSGLNLATITGYTGIDPEGVRITGFDPGNDHRDKYPTTRTFTAGLNVTF</sequence>
<evidence type="ECO:0000256" key="10">
    <source>
        <dbReference type="SAM" id="SignalP"/>
    </source>
</evidence>
<dbReference type="EMBL" id="QNUL01000025">
    <property type="protein sequence ID" value="REA57762.1"/>
    <property type="molecule type" value="Genomic_DNA"/>
</dbReference>
<dbReference type="OrthoDB" id="9768177at2"/>
<dbReference type="Gene3D" id="2.60.40.1120">
    <property type="entry name" value="Carboxypeptidase-like, regulatory domain"/>
    <property type="match status" value="1"/>
</dbReference>
<dbReference type="InterPro" id="IPR008969">
    <property type="entry name" value="CarboxyPept-like_regulatory"/>
</dbReference>
<keyword evidence="14" id="KW-1185">Reference proteome</keyword>
<evidence type="ECO:0000256" key="1">
    <source>
        <dbReference type="ARBA" id="ARBA00004571"/>
    </source>
</evidence>
<feature type="chain" id="PRO_5017675344" evidence="10">
    <location>
        <begin position="33"/>
        <end position="998"/>
    </location>
</feature>
<comment type="subcellular location">
    <subcellularLocation>
        <location evidence="1 8">Cell outer membrane</location>
        <topology evidence="1 8">Multi-pass membrane protein</topology>
    </subcellularLocation>
</comment>
<dbReference type="SUPFAM" id="SSF49464">
    <property type="entry name" value="Carboxypeptidase regulatory domain-like"/>
    <property type="match status" value="1"/>
</dbReference>
<dbReference type="PROSITE" id="PS52016">
    <property type="entry name" value="TONB_DEPENDENT_REC_3"/>
    <property type="match status" value="1"/>
</dbReference>
<dbReference type="InterPro" id="IPR023997">
    <property type="entry name" value="TonB-dep_OMP_SusC/RagA_CS"/>
</dbReference>
<proteinExistence type="inferred from homology"/>
<dbReference type="GO" id="GO:0009279">
    <property type="term" value="C:cell outer membrane"/>
    <property type="evidence" value="ECO:0007669"/>
    <property type="project" value="UniProtKB-SubCell"/>
</dbReference>
<gene>
    <name evidence="13" type="ORF">DSL64_22780</name>
</gene>
<comment type="similarity">
    <text evidence="8 9">Belongs to the TonB-dependent receptor family.</text>
</comment>
<comment type="caution">
    <text evidence="13">The sequence shown here is derived from an EMBL/GenBank/DDBJ whole genome shotgun (WGS) entry which is preliminary data.</text>
</comment>
<dbReference type="InterPro" id="IPR037066">
    <property type="entry name" value="Plug_dom_sf"/>
</dbReference>